<dbReference type="PANTHER" id="PTHR31668:SF4">
    <property type="entry name" value="TRANSCRIPTIONAL ACTIVATOR PROTEIN DAL81"/>
    <property type="match status" value="1"/>
</dbReference>
<dbReference type="Pfam" id="PF00172">
    <property type="entry name" value="Zn_clus"/>
    <property type="match status" value="1"/>
</dbReference>
<dbReference type="Gene3D" id="4.10.240.10">
    <property type="entry name" value="Zn(2)-C6 fungal-type DNA-binding domain"/>
    <property type="match status" value="1"/>
</dbReference>
<dbReference type="EMBL" id="JASWJB010000021">
    <property type="protein sequence ID" value="KAK2612052.1"/>
    <property type="molecule type" value="Genomic_DNA"/>
</dbReference>
<sequence length="349" mass="38660">MSNSQSHVRNACDACHKRKIRCHMPSEGGSCLNCLSKGLRCYFLPRHKSGRPRMNGRSSMDTGYQNSLTMMPPESATGAHSGIADAHLSWMSHQDLINESEDPPSKRNYSPPDFNQYLSESISSDNALLDAQHTSLPSLHSLDFPLLSPENDALSDTSAPSHLDPSNGITSTASQPALNSTSSFRIEPAREATFANLLKQCTKLQDHLISIDENNCNMSDKKNRSSSGQSKRILDDIDASCKFMLEICDQDMLSEASNQSKQPDAALLSLTITLALKVFQVCDALLSGQAFTLTCMKDLLLHKRLDFNITQARIATQRIEELTRDKMLSKELWKMALHVHKRFASSSKA</sequence>
<organism evidence="4 5">
    <name type="scientific">Conoideocrella luteorostrata</name>
    <dbReference type="NCBI Taxonomy" id="1105319"/>
    <lineage>
        <taxon>Eukaryota</taxon>
        <taxon>Fungi</taxon>
        <taxon>Dikarya</taxon>
        <taxon>Ascomycota</taxon>
        <taxon>Pezizomycotina</taxon>
        <taxon>Sordariomycetes</taxon>
        <taxon>Hypocreomycetidae</taxon>
        <taxon>Hypocreales</taxon>
        <taxon>Clavicipitaceae</taxon>
        <taxon>Conoideocrella</taxon>
    </lineage>
</organism>
<reference evidence="4" key="1">
    <citation type="submission" date="2023-06" db="EMBL/GenBank/DDBJ databases">
        <title>Conoideocrella luteorostrata (Hypocreales: Clavicipitaceae), a potential biocontrol fungus for elongate hemlock scale in United States Christmas tree production areas.</title>
        <authorList>
            <person name="Barrett H."/>
            <person name="Lovett B."/>
            <person name="Macias A.M."/>
            <person name="Stajich J.E."/>
            <person name="Kasson M.T."/>
        </authorList>
    </citation>
    <scope>NUCLEOTIDE SEQUENCE</scope>
    <source>
        <strain evidence="4">ARSEF 14590</strain>
    </source>
</reference>
<dbReference type="PANTHER" id="PTHR31668">
    <property type="entry name" value="GLUCOSE TRANSPORT TRANSCRIPTION REGULATOR RGT1-RELATED-RELATED"/>
    <property type="match status" value="1"/>
</dbReference>
<gene>
    <name evidence="4" type="ORF">QQS21_001901</name>
</gene>
<dbReference type="InterPro" id="IPR050797">
    <property type="entry name" value="Carb_Metab_Trans_Reg"/>
</dbReference>
<evidence type="ECO:0000313" key="4">
    <source>
        <dbReference type="EMBL" id="KAK2612052.1"/>
    </source>
</evidence>
<dbReference type="GO" id="GO:0000981">
    <property type="term" value="F:DNA-binding transcription factor activity, RNA polymerase II-specific"/>
    <property type="evidence" value="ECO:0007669"/>
    <property type="project" value="InterPro"/>
</dbReference>
<dbReference type="InterPro" id="IPR036864">
    <property type="entry name" value="Zn2-C6_fun-type_DNA-bd_sf"/>
</dbReference>
<feature type="domain" description="Zn(2)-C6 fungal-type" evidence="3">
    <location>
        <begin position="11"/>
        <end position="43"/>
    </location>
</feature>
<dbReference type="PROSITE" id="PS50048">
    <property type="entry name" value="ZN2_CY6_FUNGAL_2"/>
    <property type="match status" value="1"/>
</dbReference>
<evidence type="ECO:0000259" key="3">
    <source>
        <dbReference type="PROSITE" id="PS50048"/>
    </source>
</evidence>
<comment type="caution">
    <text evidence="4">The sequence shown here is derived from an EMBL/GenBank/DDBJ whole genome shotgun (WGS) entry which is preliminary data.</text>
</comment>
<dbReference type="CDD" id="cd00067">
    <property type="entry name" value="GAL4"/>
    <property type="match status" value="1"/>
</dbReference>
<dbReference type="GO" id="GO:0001080">
    <property type="term" value="P:nitrogen catabolite activation of transcription from RNA polymerase II promoter"/>
    <property type="evidence" value="ECO:0007669"/>
    <property type="project" value="TreeGrafter"/>
</dbReference>
<feature type="region of interest" description="Disordered" evidence="2">
    <location>
        <begin position="151"/>
        <end position="180"/>
    </location>
</feature>
<dbReference type="PROSITE" id="PS00463">
    <property type="entry name" value="ZN2_CY6_FUNGAL_1"/>
    <property type="match status" value="1"/>
</dbReference>
<dbReference type="InterPro" id="IPR001138">
    <property type="entry name" value="Zn2Cys6_DnaBD"/>
</dbReference>
<dbReference type="Proteomes" id="UP001251528">
    <property type="component" value="Unassembled WGS sequence"/>
</dbReference>
<feature type="region of interest" description="Disordered" evidence="2">
    <location>
        <begin position="97"/>
        <end position="116"/>
    </location>
</feature>
<dbReference type="SMART" id="SM00066">
    <property type="entry name" value="GAL4"/>
    <property type="match status" value="1"/>
</dbReference>
<dbReference type="AlphaFoldDB" id="A0AAJ0D009"/>
<dbReference type="GO" id="GO:0008270">
    <property type="term" value="F:zinc ion binding"/>
    <property type="evidence" value="ECO:0007669"/>
    <property type="project" value="InterPro"/>
</dbReference>
<evidence type="ECO:0000256" key="1">
    <source>
        <dbReference type="ARBA" id="ARBA00023242"/>
    </source>
</evidence>
<proteinExistence type="predicted"/>
<accession>A0AAJ0D009</accession>
<keyword evidence="1" id="KW-0539">Nucleus</keyword>
<dbReference type="GO" id="GO:0005634">
    <property type="term" value="C:nucleus"/>
    <property type="evidence" value="ECO:0007669"/>
    <property type="project" value="TreeGrafter"/>
</dbReference>
<feature type="compositionally biased region" description="Polar residues" evidence="2">
    <location>
        <begin position="167"/>
        <end position="180"/>
    </location>
</feature>
<dbReference type="SUPFAM" id="SSF57701">
    <property type="entry name" value="Zn2/Cys6 DNA-binding domain"/>
    <property type="match status" value="1"/>
</dbReference>
<name>A0AAJ0D009_9HYPO</name>
<evidence type="ECO:0000256" key="2">
    <source>
        <dbReference type="SAM" id="MobiDB-lite"/>
    </source>
</evidence>
<protein>
    <recommendedName>
        <fullName evidence="3">Zn(2)-C6 fungal-type domain-containing protein</fullName>
    </recommendedName>
</protein>
<keyword evidence="5" id="KW-1185">Reference proteome</keyword>
<evidence type="ECO:0000313" key="5">
    <source>
        <dbReference type="Proteomes" id="UP001251528"/>
    </source>
</evidence>